<keyword evidence="3" id="KW-0378">Hydrolase</keyword>
<evidence type="ECO:0000313" key="8">
    <source>
        <dbReference type="Proteomes" id="UP000321659"/>
    </source>
</evidence>
<keyword evidence="4" id="KW-0788">Thiol protease</keyword>
<evidence type="ECO:0000256" key="6">
    <source>
        <dbReference type="ARBA" id="ARBA00044538"/>
    </source>
</evidence>
<dbReference type="Proteomes" id="UP000321659">
    <property type="component" value="Unassembled WGS sequence"/>
</dbReference>
<proteinExistence type="inferred from homology"/>
<gene>
    <name evidence="7" type="ORF">LABALGLTS371_15300</name>
</gene>
<dbReference type="InterPro" id="IPR007422">
    <property type="entry name" value="Peptidase_Prp"/>
</dbReference>
<keyword evidence="1" id="KW-0690">Ribosome biogenesis</keyword>
<dbReference type="CDD" id="cd16332">
    <property type="entry name" value="Prp-like"/>
    <property type="match status" value="1"/>
</dbReference>
<evidence type="ECO:0000256" key="4">
    <source>
        <dbReference type="ARBA" id="ARBA00022807"/>
    </source>
</evidence>
<dbReference type="GO" id="GO:0008234">
    <property type="term" value="F:cysteine-type peptidase activity"/>
    <property type="evidence" value="ECO:0007669"/>
    <property type="project" value="UniProtKB-KW"/>
</dbReference>
<dbReference type="PANTHER" id="PTHR39178">
    <property type="entry name" value="HYPOTHETICAL RIBOSOME-ASSOCIATED PROTEIN"/>
    <property type="match status" value="1"/>
</dbReference>
<dbReference type="GO" id="GO:0042254">
    <property type="term" value="P:ribosome biogenesis"/>
    <property type="evidence" value="ECO:0007669"/>
    <property type="project" value="UniProtKB-KW"/>
</dbReference>
<keyword evidence="2" id="KW-0645">Protease</keyword>
<dbReference type="Gene3D" id="3.30.70.1490">
    <property type="entry name" value="Cysteine protease Prp"/>
    <property type="match status" value="1"/>
</dbReference>
<dbReference type="Pfam" id="PF04327">
    <property type="entry name" value="Peptidase_Prp"/>
    <property type="match status" value="1"/>
</dbReference>
<evidence type="ECO:0000313" key="7">
    <source>
        <dbReference type="EMBL" id="TWW10242.1"/>
    </source>
</evidence>
<dbReference type="EMBL" id="SRRQ01000018">
    <property type="protein sequence ID" value="TWW10242.1"/>
    <property type="molecule type" value="Genomic_DNA"/>
</dbReference>
<accession>A0A5C6M8G5</accession>
<dbReference type="SUPFAM" id="SSF118010">
    <property type="entry name" value="TM1457-like"/>
    <property type="match status" value="1"/>
</dbReference>
<sequence length="103" mass="11527">MITARFKKREKQIKSYSIEGHAGFSNLGTDIVCAAVSALSTALTNALLDHSIELEHTQDNGLLRVWLKSPNEVSQILCDTLEQGLKSIEMNYPDSIQVVEWHE</sequence>
<evidence type="ECO:0000256" key="3">
    <source>
        <dbReference type="ARBA" id="ARBA00022801"/>
    </source>
</evidence>
<dbReference type="InterPro" id="IPR036764">
    <property type="entry name" value="Peptidase_Prp_sf"/>
</dbReference>
<name>A0A5C6M8G5_9LACO</name>
<comment type="similarity">
    <text evidence="5">Belongs to the Prp family.</text>
</comment>
<dbReference type="PANTHER" id="PTHR39178:SF1">
    <property type="entry name" value="RIBOSOMAL-PROCESSING CYSTEINE PROTEASE PRP"/>
    <property type="match status" value="1"/>
</dbReference>
<dbReference type="AlphaFoldDB" id="A0A5C6M8G5"/>
<evidence type="ECO:0000256" key="1">
    <source>
        <dbReference type="ARBA" id="ARBA00022517"/>
    </source>
</evidence>
<comment type="caution">
    <text evidence="7">The sequence shown here is derived from an EMBL/GenBank/DDBJ whole genome shotgun (WGS) entry which is preliminary data.</text>
</comment>
<evidence type="ECO:0000256" key="5">
    <source>
        <dbReference type="ARBA" id="ARBA00044503"/>
    </source>
</evidence>
<protein>
    <recommendedName>
        <fullName evidence="6">Ribosomal processing cysteine protease Prp</fullName>
    </recommendedName>
</protein>
<evidence type="ECO:0000256" key="2">
    <source>
        <dbReference type="ARBA" id="ARBA00022670"/>
    </source>
</evidence>
<reference evidence="7 8" key="1">
    <citation type="submission" date="2019-04" db="EMBL/GenBank/DDBJ databases">
        <title>In vitro growth and metabolic characteristics of meat-borne Lactobacillus algidus strains.</title>
        <authorList>
            <person name="Sade E."/>
            <person name="Per J."/>
            <person name="Tytti H."/>
            <person name="Johanna B.K."/>
        </authorList>
    </citation>
    <scope>NUCLEOTIDE SEQUENCE [LARGE SCALE GENOMIC DNA]</scope>
    <source>
        <strain evidence="7 8">LTS37-1</strain>
    </source>
</reference>
<dbReference type="GO" id="GO:0006508">
    <property type="term" value="P:proteolysis"/>
    <property type="evidence" value="ECO:0007669"/>
    <property type="project" value="UniProtKB-KW"/>
</dbReference>
<dbReference type="RefSeq" id="WP_146303314.1">
    <property type="nucleotide sequence ID" value="NZ_JANXKU010000004.1"/>
</dbReference>
<organism evidence="7 8">
    <name type="scientific">Dellaglioa algida</name>
    <dbReference type="NCBI Taxonomy" id="105612"/>
    <lineage>
        <taxon>Bacteria</taxon>
        <taxon>Bacillati</taxon>
        <taxon>Bacillota</taxon>
        <taxon>Bacilli</taxon>
        <taxon>Lactobacillales</taxon>
        <taxon>Lactobacillaceae</taxon>
        <taxon>Dellaglioa</taxon>
    </lineage>
</organism>